<evidence type="ECO:0000256" key="1">
    <source>
        <dbReference type="ARBA" id="ARBA00004651"/>
    </source>
</evidence>
<dbReference type="PIRSF" id="PIRSF016661">
    <property type="entry name" value="BioY"/>
    <property type="match status" value="1"/>
</dbReference>
<keyword evidence="4 8" id="KW-1003">Cell membrane</keyword>
<keyword evidence="3 8" id="KW-0813">Transport</keyword>
<comment type="subcellular location">
    <subcellularLocation>
        <location evidence="1 8">Cell membrane</location>
        <topology evidence="1 8">Multi-pass membrane protein</topology>
    </subcellularLocation>
</comment>
<dbReference type="PANTHER" id="PTHR34295">
    <property type="entry name" value="BIOTIN TRANSPORTER BIOY"/>
    <property type="match status" value="1"/>
</dbReference>
<dbReference type="RefSeq" id="WP_129173437.1">
    <property type="nucleotide sequence ID" value="NZ_JACCBI010000001.1"/>
</dbReference>
<dbReference type="InterPro" id="IPR003784">
    <property type="entry name" value="BioY"/>
</dbReference>
<sequence length="197" mass="19934">MTTTAPARTIDGRVIARVAVFTALIAVLGLPGAIPVFGGAVPITAQTLGVMLAGAVLGPWAGAASVVLLQVLVAAGLPLLSGGRGGLGVFFGPTVGYLIGWILGAIVIGLIVRSSADRPRWGTTLLGCFVGGILVIYAVGIPFQSLVTGAPLEAAALGSVAFLPGDVIKVVVAAAVTQGLWRAYPRAFGPWRASRRR</sequence>
<evidence type="ECO:0000313" key="11">
    <source>
        <dbReference type="EMBL" id="RXZ86771.1"/>
    </source>
</evidence>
<feature type="transmembrane region" description="Helical" evidence="9">
    <location>
        <begin position="155"/>
        <end position="176"/>
    </location>
</feature>
<dbReference type="OrthoDB" id="9803495at2"/>
<dbReference type="Proteomes" id="UP000581087">
    <property type="component" value="Unassembled WGS sequence"/>
</dbReference>
<evidence type="ECO:0000256" key="9">
    <source>
        <dbReference type="SAM" id="Phobius"/>
    </source>
</evidence>
<accession>A0A4Q2M9Q1</accession>
<evidence type="ECO:0000256" key="7">
    <source>
        <dbReference type="ARBA" id="ARBA00023136"/>
    </source>
</evidence>
<keyword evidence="12" id="KW-1185">Reference proteome</keyword>
<proteinExistence type="inferred from homology"/>
<dbReference type="Gene3D" id="1.10.1760.20">
    <property type="match status" value="1"/>
</dbReference>
<keyword evidence="6 9" id="KW-1133">Transmembrane helix</keyword>
<feature type="transmembrane region" description="Helical" evidence="9">
    <location>
        <begin position="50"/>
        <end position="77"/>
    </location>
</feature>
<dbReference type="GO" id="GO:0015225">
    <property type="term" value="F:biotin transmembrane transporter activity"/>
    <property type="evidence" value="ECO:0007669"/>
    <property type="project" value="UniProtKB-UniRule"/>
</dbReference>
<dbReference type="Pfam" id="PF02632">
    <property type="entry name" value="BioY"/>
    <property type="match status" value="1"/>
</dbReference>
<comment type="caution">
    <text evidence="11">The sequence shown here is derived from an EMBL/GenBank/DDBJ whole genome shotgun (WGS) entry which is preliminary data.</text>
</comment>
<dbReference type="Proteomes" id="UP000292686">
    <property type="component" value="Unassembled WGS sequence"/>
</dbReference>
<evidence type="ECO:0000256" key="3">
    <source>
        <dbReference type="ARBA" id="ARBA00022448"/>
    </source>
</evidence>
<feature type="transmembrane region" description="Helical" evidence="9">
    <location>
        <begin position="124"/>
        <end position="143"/>
    </location>
</feature>
<gene>
    <name evidence="10" type="ORF">BJ972_001927</name>
    <name evidence="11" type="ORF">ESP50_06800</name>
</gene>
<dbReference type="GO" id="GO:0005886">
    <property type="term" value="C:plasma membrane"/>
    <property type="evidence" value="ECO:0007669"/>
    <property type="project" value="UniProtKB-SubCell"/>
</dbReference>
<evidence type="ECO:0000256" key="5">
    <source>
        <dbReference type="ARBA" id="ARBA00022692"/>
    </source>
</evidence>
<name>A0A4Q2M9Q1_9MICO</name>
<evidence type="ECO:0000313" key="13">
    <source>
        <dbReference type="Proteomes" id="UP000581087"/>
    </source>
</evidence>
<comment type="similarity">
    <text evidence="2 8">Belongs to the BioY family.</text>
</comment>
<organism evidence="11 12">
    <name type="scientific">Agromyces atrinae</name>
    <dbReference type="NCBI Taxonomy" id="592376"/>
    <lineage>
        <taxon>Bacteria</taxon>
        <taxon>Bacillati</taxon>
        <taxon>Actinomycetota</taxon>
        <taxon>Actinomycetes</taxon>
        <taxon>Micrococcales</taxon>
        <taxon>Microbacteriaceae</taxon>
        <taxon>Agromyces</taxon>
    </lineage>
</organism>
<evidence type="ECO:0000256" key="8">
    <source>
        <dbReference type="PIRNR" id="PIRNR016661"/>
    </source>
</evidence>
<evidence type="ECO:0000313" key="12">
    <source>
        <dbReference type="Proteomes" id="UP000292686"/>
    </source>
</evidence>
<dbReference type="PANTHER" id="PTHR34295:SF4">
    <property type="entry name" value="BIOTIN TRANSPORTER BIOY-RELATED"/>
    <property type="match status" value="1"/>
</dbReference>
<protein>
    <recommendedName>
        <fullName evidence="8">Biotin transporter</fullName>
    </recommendedName>
</protein>
<feature type="transmembrane region" description="Helical" evidence="9">
    <location>
        <begin position="14"/>
        <end position="38"/>
    </location>
</feature>
<dbReference type="EMBL" id="JACCBI010000001">
    <property type="protein sequence ID" value="NYD67408.1"/>
    <property type="molecule type" value="Genomic_DNA"/>
</dbReference>
<evidence type="ECO:0000313" key="10">
    <source>
        <dbReference type="EMBL" id="NYD67408.1"/>
    </source>
</evidence>
<dbReference type="AlphaFoldDB" id="A0A4Q2M9Q1"/>
<evidence type="ECO:0000256" key="4">
    <source>
        <dbReference type="ARBA" id="ARBA00022475"/>
    </source>
</evidence>
<keyword evidence="7 8" id="KW-0472">Membrane</keyword>
<evidence type="ECO:0000256" key="6">
    <source>
        <dbReference type="ARBA" id="ARBA00022989"/>
    </source>
</evidence>
<reference evidence="10 13" key="2">
    <citation type="submission" date="2020-07" db="EMBL/GenBank/DDBJ databases">
        <title>Sequencing the genomes of 1000 actinobacteria strains.</title>
        <authorList>
            <person name="Klenk H.-P."/>
        </authorList>
    </citation>
    <scope>NUCLEOTIDE SEQUENCE [LARGE SCALE GENOMIC DNA]</scope>
    <source>
        <strain evidence="10 13">DSM 23870</strain>
    </source>
</reference>
<dbReference type="EMBL" id="SDPM01000003">
    <property type="protein sequence ID" value="RXZ86771.1"/>
    <property type="molecule type" value="Genomic_DNA"/>
</dbReference>
<evidence type="ECO:0000256" key="2">
    <source>
        <dbReference type="ARBA" id="ARBA00010692"/>
    </source>
</evidence>
<keyword evidence="5 9" id="KW-0812">Transmembrane</keyword>
<reference evidence="11 12" key="1">
    <citation type="submission" date="2019-01" db="EMBL/GenBank/DDBJ databases">
        <title>Agromyces.</title>
        <authorList>
            <person name="Li J."/>
        </authorList>
    </citation>
    <scope>NUCLEOTIDE SEQUENCE [LARGE SCALE GENOMIC DNA]</scope>
    <source>
        <strain evidence="11 12">DSM 23870</strain>
    </source>
</reference>
<feature type="transmembrane region" description="Helical" evidence="9">
    <location>
        <begin position="89"/>
        <end position="112"/>
    </location>
</feature>